<evidence type="ECO:0000313" key="2">
    <source>
        <dbReference type="EnsemblMetazoa" id="tetur02g15287.1"/>
    </source>
</evidence>
<proteinExistence type="predicted"/>
<dbReference type="EMBL" id="CAEY01000784">
    <property type="status" value="NOT_ANNOTATED_CDS"/>
    <property type="molecule type" value="Genomic_DNA"/>
</dbReference>
<feature type="transmembrane region" description="Helical" evidence="1">
    <location>
        <begin position="343"/>
        <end position="370"/>
    </location>
</feature>
<keyword evidence="1" id="KW-0472">Membrane</keyword>
<evidence type="ECO:0000313" key="3">
    <source>
        <dbReference type="Proteomes" id="UP000015104"/>
    </source>
</evidence>
<reference evidence="2" key="2">
    <citation type="submission" date="2015-06" db="UniProtKB">
        <authorList>
            <consortium name="EnsemblMetazoa"/>
        </authorList>
    </citation>
    <scope>IDENTIFICATION</scope>
</reference>
<evidence type="ECO:0000256" key="1">
    <source>
        <dbReference type="SAM" id="Phobius"/>
    </source>
</evidence>
<organism evidence="2 3">
    <name type="scientific">Tetranychus urticae</name>
    <name type="common">Two-spotted spider mite</name>
    <dbReference type="NCBI Taxonomy" id="32264"/>
    <lineage>
        <taxon>Eukaryota</taxon>
        <taxon>Metazoa</taxon>
        <taxon>Ecdysozoa</taxon>
        <taxon>Arthropoda</taxon>
        <taxon>Chelicerata</taxon>
        <taxon>Arachnida</taxon>
        <taxon>Acari</taxon>
        <taxon>Acariformes</taxon>
        <taxon>Trombidiformes</taxon>
        <taxon>Prostigmata</taxon>
        <taxon>Eleutherengona</taxon>
        <taxon>Raphignathae</taxon>
        <taxon>Tetranychoidea</taxon>
        <taxon>Tetranychidae</taxon>
        <taxon>Tetranychus</taxon>
    </lineage>
</organism>
<dbReference type="EnsemblMetazoa" id="tetur02g15287.1">
    <property type="protein sequence ID" value="tetur02g15287.1"/>
    <property type="gene ID" value="tetur02g15287"/>
</dbReference>
<keyword evidence="3" id="KW-1185">Reference proteome</keyword>
<accession>T1JYD4</accession>
<keyword evidence="1" id="KW-1133">Transmembrane helix</keyword>
<dbReference type="HOGENOM" id="CLU_048807_0_0_1"/>
<keyword evidence="1" id="KW-0812">Transmembrane</keyword>
<sequence length="449" mass="52219">MKLGASFRFITKTVYHAFLGIPQLNEHHDSTIYALDRFERYTIFFCTLRNGFRQYEVQPRQVSQSTFLRRFFGARNWSIRLASALNFFRFLSLIFIEEESTRIYLGDNVFRSKDRNSICVLILSSIVVSIFSREWFLHIEAGHKCTVLNNYDWIRNKGLFDNVYLKMTVNQAKQFRITVHFLLNLYNRIIVVLVPFITILYNLPFLTNPYTYRIPLLAFYGSLWSLTLTWSVVFLANEIFTISGYLFFICAVHYHRIESIIEQCNSKPNSIYSTRREYSSIYLDKSIISWASLCTSTWTDRINQFEFDFDRLRYLVLYYFTVVAFLGDLFIFLGLVVGAHSKLVANMIAMLGGLILVLCVIACYFTGGFVTKLQLCHRKFHSICCSTKLPILNSLKILEIMDRSLGPRVGIKVGDLTTITQMFFISFILEVGSTLMLFVCNVRGLFASN</sequence>
<evidence type="ECO:0008006" key="4">
    <source>
        <dbReference type="Google" id="ProtNLM"/>
    </source>
</evidence>
<dbReference type="Proteomes" id="UP000015104">
    <property type="component" value="Unassembled WGS sequence"/>
</dbReference>
<feature type="transmembrane region" description="Helical" evidence="1">
    <location>
        <begin position="422"/>
        <end position="446"/>
    </location>
</feature>
<feature type="transmembrane region" description="Helical" evidence="1">
    <location>
        <begin position="223"/>
        <end position="248"/>
    </location>
</feature>
<feature type="transmembrane region" description="Helical" evidence="1">
    <location>
        <begin position="185"/>
        <end position="203"/>
    </location>
</feature>
<protein>
    <recommendedName>
        <fullName evidence="4">Gustatory receptor</fullName>
    </recommendedName>
</protein>
<feature type="transmembrane region" description="Helical" evidence="1">
    <location>
        <begin position="316"/>
        <end position="337"/>
    </location>
</feature>
<reference evidence="3" key="1">
    <citation type="submission" date="2011-08" db="EMBL/GenBank/DDBJ databases">
        <authorList>
            <person name="Rombauts S."/>
        </authorList>
    </citation>
    <scope>NUCLEOTIDE SEQUENCE</scope>
    <source>
        <strain evidence="3">London</strain>
    </source>
</reference>
<dbReference type="AlphaFoldDB" id="T1JYD4"/>
<name>T1JYD4_TETUR</name>